<dbReference type="AlphaFoldDB" id="A0A367LPN3"/>
<dbReference type="Pfam" id="PF00172">
    <property type="entry name" value="Zn_clus"/>
    <property type="match status" value="1"/>
</dbReference>
<dbReference type="InterPro" id="IPR050815">
    <property type="entry name" value="TF_fung"/>
</dbReference>
<dbReference type="PANTHER" id="PTHR47338:SF5">
    <property type="entry name" value="ZN(II)2CYS6 TRANSCRIPTION FACTOR (EUROFUNG)"/>
    <property type="match status" value="1"/>
</dbReference>
<dbReference type="Gene3D" id="4.10.240.10">
    <property type="entry name" value="Zn(2)-C6 fungal-type DNA-binding domain"/>
    <property type="match status" value="1"/>
</dbReference>
<sequence length="221" mass="24454">MQNLRRAYDPITARSNLHQACDRCHEKKLKCSGDKEGCDRCATSGHPCKYKRPRSRSSRKNNSNRSDPEPTESSRRGRETMSHQHQHQHVSPPRRTPPAASKPRSHAARIGSPLPAAPTTTQQTVPYWEEAGLAVANQSVFGDQGLAGGYGLHLFPSQHLAPGPQDWTTDGPYAATASDATYSAAESQVYDFGPSQMAFDSFPVFEDYQAFDPRYWAPGRP</sequence>
<dbReference type="PANTHER" id="PTHR47338">
    <property type="entry name" value="ZN(II)2CYS6 TRANSCRIPTION FACTOR (EUROFUNG)-RELATED"/>
    <property type="match status" value="1"/>
</dbReference>
<evidence type="ECO:0000256" key="5">
    <source>
        <dbReference type="ARBA" id="ARBA00023242"/>
    </source>
</evidence>
<gene>
    <name evidence="8" type="ORF">L249_3148</name>
</gene>
<comment type="caution">
    <text evidence="8">The sequence shown here is derived from an EMBL/GenBank/DDBJ whole genome shotgun (WGS) entry which is preliminary data.</text>
</comment>
<evidence type="ECO:0000313" key="8">
    <source>
        <dbReference type="EMBL" id="RCI16369.1"/>
    </source>
</evidence>
<evidence type="ECO:0000259" key="7">
    <source>
        <dbReference type="PROSITE" id="PS50048"/>
    </source>
</evidence>
<proteinExistence type="predicted"/>
<dbReference type="CDD" id="cd00067">
    <property type="entry name" value="GAL4"/>
    <property type="match status" value="1"/>
</dbReference>
<reference evidence="8 9" key="1">
    <citation type="journal article" date="2015" name="BMC Genomics">
        <title>Insights from the genome of Ophiocordyceps polyrhachis-furcata to pathogenicity and host specificity in insect fungi.</title>
        <authorList>
            <person name="Wichadakul D."/>
            <person name="Kobmoo N."/>
            <person name="Ingsriswang S."/>
            <person name="Tangphatsornruang S."/>
            <person name="Chantasingh D."/>
            <person name="Luangsa-ard J.J."/>
            <person name="Eurwilaichitr L."/>
        </authorList>
    </citation>
    <scope>NUCLEOTIDE SEQUENCE [LARGE SCALE GENOMIC DNA]</scope>
    <source>
        <strain evidence="8 9">BCC 54312</strain>
    </source>
</reference>
<feature type="compositionally biased region" description="Basic and acidic residues" evidence="6">
    <location>
        <begin position="30"/>
        <end position="39"/>
    </location>
</feature>
<dbReference type="SUPFAM" id="SSF57701">
    <property type="entry name" value="Zn2/Cys6 DNA-binding domain"/>
    <property type="match status" value="1"/>
</dbReference>
<organism evidence="8 9">
    <name type="scientific">Ophiocordyceps polyrhachis-furcata BCC 54312</name>
    <dbReference type="NCBI Taxonomy" id="1330021"/>
    <lineage>
        <taxon>Eukaryota</taxon>
        <taxon>Fungi</taxon>
        <taxon>Dikarya</taxon>
        <taxon>Ascomycota</taxon>
        <taxon>Pezizomycotina</taxon>
        <taxon>Sordariomycetes</taxon>
        <taxon>Hypocreomycetidae</taxon>
        <taxon>Hypocreales</taxon>
        <taxon>Ophiocordycipitaceae</taxon>
        <taxon>Ophiocordyceps</taxon>
    </lineage>
</organism>
<dbReference type="OrthoDB" id="2328572at2759"/>
<dbReference type="PROSITE" id="PS50048">
    <property type="entry name" value="ZN2_CY6_FUNGAL_2"/>
    <property type="match status" value="1"/>
</dbReference>
<name>A0A367LPN3_9HYPO</name>
<evidence type="ECO:0000256" key="1">
    <source>
        <dbReference type="ARBA" id="ARBA00004123"/>
    </source>
</evidence>
<dbReference type="GO" id="GO:0000981">
    <property type="term" value="F:DNA-binding transcription factor activity, RNA polymerase II-specific"/>
    <property type="evidence" value="ECO:0007669"/>
    <property type="project" value="InterPro"/>
</dbReference>
<feature type="region of interest" description="Disordered" evidence="6">
    <location>
        <begin position="30"/>
        <end position="120"/>
    </location>
</feature>
<comment type="subcellular location">
    <subcellularLocation>
        <location evidence="1">Nucleus</location>
    </subcellularLocation>
</comment>
<dbReference type="EMBL" id="LKCN02000001">
    <property type="protein sequence ID" value="RCI16369.1"/>
    <property type="molecule type" value="Genomic_DNA"/>
</dbReference>
<evidence type="ECO:0000256" key="6">
    <source>
        <dbReference type="SAM" id="MobiDB-lite"/>
    </source>
</evidence>
<dbReference type="SMART" id="SM00066">
    <property type="entry name" value="GAL4"/>
    <property type="match status" value="1"/>
</dbReference>
<evidence type="ECO:0000256" key="3">
    <source>
        <dbReference type="ARBA" id="ARBA00023015"/>
    </source>
</evidence>
<feature type="compositionally biased region" description="Basic and acidic residues" evidence="6">
    <location>
        <begin position="66"/>
        <end position="82"/>
    </location>
</feature>
<dbReference type="STRING" id="1330021.A0A367LPN3"/>
<dbReference type="Proteomes" id="UP000253664">
    <property type="component" value="Unassembled WGS sequence"/>
</dbReference>
<keyword evidence="9" id="KW-1185">Reference proteome</keyword>
<evidence type="ECO:0000256" key="2">
    <source>
        <dbReference type="ARBA" id="ARBA00022723"/>
    </source>
</evidence>
<evidence type="ECO:0000256" key="4">
    <source>
        <dbReference type="ARBA" id="ARBA00023163"/>
    </source>
</evidence>
<keyword evidence="2" id="KW-0479">Metal-binding</keyword>
<dbReference type="PROSITE" id="PS00463">
    <property type="entry name" value="ZN2_CY6_FUNGAL_1"/>
    <property type="match status" value="1"/>
</dbReference>
<dbReference type="GO" id="GO:0008270">
    <property type="term" value="F:zinc ion binding"/>
    <property type="evidence" value="ECO:0007669"/>
    <property type="project" value="InterPro"/>
</dbReference>
<keyword evidence="5" id="KW-0539">Nucleus</keyword>
<dbReference type="InterPro" id="IPR001138">
    <property type="entry name" value="Zn2Cys6_DnaBD"/>
</dbReference>
<feature type="compositionally biased region" description="Basic residues" evidence="6">
    <location>
        <begin position="48"/>
        <end position="59"/>
    </location>
</feature>
<keyword evidence="4" id="KW-0804">Transcription</keyword>
<evidence type="ECO:0000313" key="9">
    <source>
        <dbReference type="Proteomes" id="UP000253664"/>
    </source>
</evidence>
<dbReference type="InterPro" id="IPR036864">
    <property type="entry name" value="Zn2-C6_fun-type_DNA-bd_sf"/>
</dbReference>
<protein>
    <recommendedName>
        <fullName evidence="7">Zn(2)-C6 fungal-type domain-containing protein</fullName>
    </recommendedName>
</protein>
<feature type="domain" description="Zn(2)-C6 fungal-type" evidence="7">
    <location>
        <begin position="20"/>
        <end position="50"/>
    </location>
</feature>
<keyword evidence="3" id="KW-0805">Transcription regulation</keyword>
<accession>A0A367LPN3</accession>
<dbReference type="GO" id="GO:0005634">
    <property type="term" value="C:nucleus"/>
    <property type="evidence" value="ECO:0007669"/>
    <property type="project" value="UniProtKB-SubCell"/>
</dbReference>